<feature type="compositionally biased region" description="Low complexity" evidence="1">
    <location>
        <begin position="182"/>
        <end position="204"/>
    </location>
</feature>
<dbReference type="Proteomes" id="UP000628463">
    <property type="component" value="Unassembled WGS sequence"/>
</dbReference>
<proteinExistence type="predicted"/>
<evidence type="ECO:0000313" key="2">
    <source>
        <dbReference type="EMBL" id="MBC5679351.1"/>
    </source>
</evidence>
<feature type="region of interest" description="Disordered" evidence="1">
    <location>
        <begin position="151"/>
        <end position="204"/>
    </location>
</feature>
<feature type="compositionally biased region" description="Basic and acidic residues" evidence="1">
    <location>
        <begin position="151"/>
        <end position="163"/>
    </location>
</feature>
<comment type="caution">
    <text evidence="2">The sequence shown here is derived from an EMBL/GenBank/DDBJ whole genome shotgun (WGS) entry which is preliminary data.</text>
</comment>
<reference evidence="2 3" key="1">
    <citation type="submission" date="2020-08" db="EMBL/GenBank/DDBJ databases">
        <title>Genome public.</title>
        <authorList>
            <person name="Liu C."/>
            <person name="Sun Q."/>
        </authorList>
    </citation>
    <scope>NUCLEOTIDE SEQUENCE [LARGE SCALE GENOMIC DNA]</scope>
    <source>
        <strain evidence="2 3">NSJ-43</strain>
    </source>
</reference>
<sequence length="204" mass="22591">MKIIEAQKIYLANRSALVEQKKTLTSQRDKAKKMAELTGDSAYSDEAASLELTLKETEDKFLKNQDILDNLAEQHCNVANAEVNRQISDPETGLAAEYGKILEVARRIATGGKVPYKDEKKLMEYSDKLYQAAKSAAMLLKLREKDRKKYDSLWEDDDKKENPDPDEIADNTEASGDFPEISVDVSTSGGSDSSVGGTSVDMSE</sequence>
<organism evidence="2 3">
    <name type="scientific">Lachnospira hominis</name>
    <name type="common">ex Liu et al. 2021</name>
    <dbReference type="NCBI Taxonomy" id="2763051"/>
    <lineage>
        <taxon>Bacteria</taxon>
        <taxon>Bacillati</taxon>
        <taxon>Bacillota</taxon>
        <taxon>Clostridia</taxon>
        <taxon>Lachnospirales</taxon>
        <taxon>Lachnospiraceae</taxon>
        <taxon>Lachnospira</taxon>
    </lineage>
</organism>
<gene>
    <name evidence="2" type="ORF">H8S01_00010</name>
</gene>
<evidence type="ECO:0000313" key="3">
    <source>
        <dbReference type="Proteomes" id="UP000628463"/>
    </source>
</evidence>
<protein>
    <submittedName>
        <fullName evidence="2">Uncharacterized protein</fullName>
    </submittedName>
</protein>
<dbReference type="RefSeq" id="WP_021865894.1">
    <property type="nucleotide sequence ID" value="NZ_JACOPD010000001.1"/>
</dbReference>
<name>A0ABR7FXY5_9FIRM</name>
<evidence type="ECO:0000256" key="1">
    <source>
        <dbReference type="SAM" id="MobiDB-lite"/>
    </source>
</evidence>
<dbReference type="EMBL" id="JACOPD010000001">
    <property type="protein sequence ID" value="MBC5679351.1"/>
    <property type="molecule type" value="Genomic_DNA"/>
</dbReference>
<accession>A0ABR7FXY5</accession>
<keyword evidence="3" id="KW-1185">Reference proteome</keyword>